<dbReference type="KEGG" id="lyd:D7I47_09015"/>
<dbReference type="PANTHER" id="PTHR10357:SF179">
    <property type="entry name" value="NEUTRAL AND BASIC AMINO ACID TRANSPORT PROTEIN RBAT"/>
    <property type="match status" value="1"/>
</dbReference>
<dbReference type="InterPro" id="IPR045857">
    <property type="entry name" value="O16G_dom_2"/>
</dbReference>
<evidence type="ECO:0000256" key="3">
    <source>
        <dbReference type="ARBA" id="ARBA00023295"/>
    </source>
</evidence>
<evidence type="ECO:0000259" key="4">
    <source>
        <dbReference type="SMART" id="SM00642"/>
    </source>
</evidence>
<accession>A0A387B423</accession>
<sequence length="630" mass="70773">MPEPAPITRRSRVRELYAHPLGRDIVDSLAHQVGRSPRWVDNPLVGALRLGALPRLSGGRLDDAFVDALVGLLAAVPDRPNPGPMPLREAWFKEAVFYQVYPCSFQDSDGDGIGDLRGILSRLDYLKGLGVDALWLSPIYDSPMDDMGYDIRDYRKVLAEFGTLDDLDALIAGLHERGMRLVMDLVVNHSSDEHAWFREALADPDSPYRDYYFLREGEPDTPPNNWRSFFSGPAWRWFPEAGVWGLHLFSSKQMDLNWGSERMRADVVDMVRWWRERGVDGFRLDVINLISKTPGLPDGNETIGALTGFTGLEHYFHGPRLHEHLRQLRAEAFDDPDCVAIGETPAIGAQMGKLMVGDDRGELDMVFNFEHLENPGRTRFDAYRYDLRHLKRYYTRWQADYGDGYWMSLFFDNHDNPRMVSKVDPRSEHRVAVAKLLATVMFTLRGTPFLYQGQELGAVDQRFVALDELRDVESLNLAAELAATGTPPDEVFARVLAGTRDHTRVPMAWDASGGFTTGVPWLAGDGGHAEINVASQEGDAASVLEWHRALIALRRDSPALVYGETLVERSGSRVWRYRRRRGAEEYLVVLNLGDRPARTAPPPAGAELLLASGSGTGSLAPYEARLWRLG</sequence>
<protein>
    <submittedName>
        <fullName evidence="5">Alpha-glucosidase</fullName>
    </submittedName>
</protein>
<dbReference type="FunFam" id="3.90.400.10:FF:000002">
    <property type="entry name" value="Sucrose isomerase"/>
    <property type="match status" value="1"/>
</dbReference>
<evidence type="ECO:0000256" key="2">
    <source>
        <dbReference type="ARBA" id="ARBA00022801"/>
    </source>
</evidence>
<dbReference type="Gene3D" id="2.60.40.1180">
    <property type="entry name" value="Golgi alpha-mannosidase II"/>
    <property type="match status" value="1"/>
</dbReference>
<dbReference type="OrthoDB" id="9043248at2"/>
<feature type="domain" description="Glycosyl hydrolase family 13 catalytic" evidence="4">
    <location>
        <begin position="99"/>
        <end position="504"/>
    </location>
</feature>
<dbReference type="EMBL" id="CP032630">
    <property type="protein sequence ID" value="AYF98384.1"/>
    <property type="molecule type" value="Genomic_DNA"/>
</dbReference>
<keyword evidence="6" id="KW-1185">Reference proteome</keyword>
<dbReference type="Gene3D" id="3.90.400.10">
    <property type="entry name" value="Oligo-1,6-glucosidase, Domain 2"/>
    <property type="match status" value="1"/>
</dbReference>
<reference evidence="6" key="1">
    <citation type="submission" date="2018-09" db="EMBL/GenBank/DDBJ databases">
        <title>Genome sequencing of strain 2DFWR-13.</title>
        <authorList>
            <person name="Heo J."/>
            <person name="Kim S.-J."/>
            <person name="Kwon S.-W."/>
        </authorList>
    </citation>
    <scope>NUCLEOTIDE SEQUENCE [LARGE SCALE GENOMIC DNA]</scope>
    <source>
        <strain evidence="6">2DFWR-13</strain>
    </source>
</reference>
<dbReference type="InterPro" id="IPR013780">
    <property type="entry name" value="Glyco_hydro_b"/>
</dbReference>
<dbReference type="SMART" id="SM00642">
    <property type="entry name" value="Aamy"/>
    <property type="match status" value="1"/>
</dbReference>
<gene>
    <name evidence="5" type="ORF">D7I47_09015</name>
</gene>
<comment type="similarity">
    <text evidence="1">Belongs to the glycosyl hydrolase 13 family.</text>
</comment>
<evidence type="ECO:0000256" key="1">
    <source>
        <dbReference type="ARBA" id="ARBA00008061"/>
    </source>
</evidence>
<dbReference type="AlphaFoldDB" id="A0A387B423"/>
<proteinExistence type="inferred from homology"/>
<dbReference type="GO" id="GO:0009313">
    <property type="term" value="P:oligosaccharide catabolic process"/>
    <property type="evidence" value="ECO:0007669"/>
    <property type="project" value="TreeGrafter"/>
</dbReference>
<dbReference type="InterPro" id="IPR017853">
    <property type="entry name" value="GH"/>
</dbReference>
<dbReference type="GO" id="GO:0004556">
    <property type="term" value="F:alpha-amylase activity"/>
    <property type="evidence" value="ECO:0007669"/>
    <property type="project" value="TreeGrafter"/>
</dbReference>
<dbReference type="FunFam" id="3.20.20.80:FF:000064">
    <property type="entry name" value="Oligo-1,6-glucosidase"/>
    <property type="match status" value="2"/>
</dbReference>
<dbReference type="SUPFAM" id="SSF51011">
    <property type="entry name" value="Glycosyl hydrolase domain"/>
    <property type="match status" value="1"/>
</dbReference>
<keyword evidence="2" id="KW-0378">Hydrolase</keyword>
<organism evidence="5 6">
    <name type="scientific">Protaetiibacter intestinalis</name>
    <dbReference type="NCBI Taxonomy" id="2419774"/>
    <lineage>
        <taxon>Bacteria</taxon>
        <taxon>Bacillati</taxon>
        <taxon>Actinomycetota</taxon>
        <taxon>Actinomycetes</taxon>
        <taxon>Micrococcales</taxon>
        <taxon>Microbacteriaceae</taxon>
        <taxon>Protaetiibacter</taxon>
    </lineage>
</organism>
<dbReference type="CDD" id="cd11333">
    <property type="entry name" value="AmyAc_SI_OligoGlu_DGase"/>
    <property type="match status" value="1"/>
</dbReference>
<evidence type="ECO:0000313" key="6">
    <source>
        <dbReference type="Proteomes" id="UP000278886"/>
    </source>
</evidence>
<dbReference type="InterPro" id="IPR006047">
    <property type="entry name" value="GH13_cat_dom"/>
</dbReference>
<dbReference type="Proteomes" id="UP000278886">
    <property type="component" value="Chromosome"/>
</dbReference>
<dbReference type="RefSeq" id="WP_120762731.1">
    <property type="nucleotide sequence ID" value="NZ_CP032630.1"/>
</dbReference>
<dbReference type="InterPro" id="IPR022567">
    <property type="entry name" value="DUF3459"/>
</dbReference>
<dbReference type="PANTHER" id="PTHR10357">
    <property type="entry name" value="ALPHA-AMYLASE FAMILY MEMBER"/>
    <property type="match status" value="1"/>
</dbReference>
<evidence type="ECO:0000313" key="5">
    <source>
        <dbReference type="EMBL" id="AYF98384.1"/>
    </source>
</evidence>
<dbReference type="Pfam" id="PF11941">
    <property type="entry name" value="DUF3459"/>
    <property type="match status" value="1"/>
</dbReference>
<name>A0A387B423_9MICO</name>
<dbReference type="Gene3D" id="3.20.20.80">
    <property type="entry name" value="Glycosidases"/>
    <property type="match status" value="1"/>
</dbReference>
<keyword evidence="3" id="KW-0326">Glycosidase</keyword>
<dbReference type="SUPFAM" id="SSF51445">
    <property type="entry name" value="(Trans)glycosidases"/>
    <property type="match status" value="1"/>
</dbReference>
<dbReference type="Pfam" id="PF00128">
    <property type="entry name" value="Alpha-amylase"/>
    <property type="match status" value="1"/>
</dbReference>